<feature type="transmembrane region" description="Helical" evidence="9">
    <location>
        <begin position="174"/>
        <end position="195"/>
    </location>
</feature>
<evidence type="ECO:0000313" key="13">
    <source>
        <dbReference type="EMBL" id="ACQ80700.1"/>
    </source>
</evidence>
<dbReference type="OrthoDB" id="227596at2"/>
<reference evidence="13 14" key="1">
    <citation type="journal article" date="2009" name="Stand. Genomic Sci.">
        <title>Complete genome sequence of Beutenbergia cavernae type strain (HKI 0122).</title>
        <authorList>
            <person name="Land M."/>
            <person name="Pukall R."/>
            <person name="Abt B."/>
            <person name="Goker M."/>
            <person name="Rohde M."/>
            <person name="Glavina Del Rio T."/>
            <person name="Tice H."/>
            <person name="Copeland A."/>
            <person name="Cheng J.F."/>
            <person name="Lucas S."/>
            <person name="Chen F."/>
            <person name="Nolan M."/>
            <person name="Bruce D."/>
            <person name="Goodwin L."/>
            <person name="Pitluck S."/>
            <person name="Ivanova N."/>
            <person name="Mavromatis K."/>
            <person name="Ovchinnikova G."/>
            <person name="Pati A."/>
            <person name="Chen A."/>
            <person name="Palaniappan K."/>
            <person name="Hauser L."/>
            <person name="Chang Y.J."/>
            <person name="Jefferies C.C."/>
            <person name="Saunders E."/>
            <person name="Brettin T."/>
            <person name="Detter J.C."/>
            <person name="Han C."/>
            <person name="Chain P."/>
            <person name="Bristow J."/>
            <person name="Eisen J.A."/>
            <person name="Markowitz V."/>
            <person name="Hugenholtz P."/>
            <person name="Kyrpides N.C."/>
            <person name="Klenk H.P."/>
            <person name="Lapidus A."/>
        </authorList>
    </citation>
    <scope>NUCLEOTIDE SEQUENCE [LARGE SCALE GENOMIC DNA]</scope>
    <source>
        <strain evidence="14">ATCC BAA-8 / DSM 12333 / NBRC 16432</strain>
    </source>
</reference>
<evidence type="ECO:0000313" key="14">
    <source>
        <dbReference type="Proteomes" id="UP000007962"/>
    </source>
</evidence>
<evidence type="ECO:0000256" key="2">
    <source>
        <dbReference type="ARBA" id="ARBA00012438"/>
    </source>
</evidence>
<feature type="transmembrane region" description="Helical" evidence="9">
    <location>
        <begin position="113"/>
        <end position="134"/>
    </location>
</feature>
<evidence type="ECO:0000256" key="6">
    <source>
        <dbReference type="ARBA" id="ARBA00022777"/>
    </source>
</evidence>
<dbReference type="GO" id="GO:0016020">
    <property type="term" value="C:membrane"/>
    <property type="evidence" value="ECO:0007669"/>
    <property type="project" value="InterPro"/>
</dbReference>
<dbReference type="GO" id="GO:0005524">
    <property type="term" value="F:ATP binding"/>
    <property type="evidence" value="ECO:0007669"/>
    <property type="project" value="UniProtKB-KW"/>
</dbReference>
<evidence type="ECO:0000256" key="5">
    <source>
        <dbReference type="ARBA" id="ARBA00022741"/>
    </source>
</evidence>
<keyword evidence="9" id="KW-0812">Transmembrane</keyword>
<name>C5BWN4_BEUC1</name>
<comment type="catalytic activity">
    <reaction evidence="1">
        <text>ATP + protein L-histidine = ADP + protein N-phospho-L-histidine.</text>
        <dbReference type="EC" id="2.7.13.3"/>
    </reaction>
</comment>
<keyword evidence="14" id="KW-1185">Reference proteome</keyword>
<evidence type="ECO:0000259" key="10">
    <source>
        <dbReference type="Pfam" id="PF02518"/>
    </source>
</evidence>
<evidence type="ECO:0000256" key="9">
    <source>
        <dbReference type="SAM" id="Phobius"/>
    </source>
</evidence>
<dbReference type="GO" id="GO:0046983">
    <property type="term" value="F:protein dimerization activity"/>
    <property type="evidence" value="ECO:0007669"/>
    <property type="project" value="InterPro"/>
</dbReference>
<dbReference type="InterPro" id="IPR055558">
    <property type="entry name" value="DUF7134"/>
</dbReference>
<sequence length="432" mass="44107">MNTQVAAWRRALRSPGLQDAGLAGLLLIATWAVGGSGAASDGSLLGAWGPVWWLPTAACVAAVAVRRRWPVPAFAAAMVAAVAQMALGAGAVPADLAVPVTLYTVAAHRSRRVSLPLLGAALAVVVAWSVFVAVDGGGDGWWNTGPFGSGGDTLDPVGAASPGAEGTEAFRPTAWGGILLLAPTVGVAWALGWGARSRRAYLGELEARARDAERESDQQAALAVAAERARLTREMHDVVAHGLAVIVMQAQGGAAAFDRRPADTLAALEAIVATGRASLADMRQALGTSAQLHDAAEPAPGLAELPRLVDRVRRSGTPVRLHVDGEPRPLPAGVDVASYRILQESLTNTMKHAGTGAAAQVLVCFDHDVLVLEISDNGAGGTSVVAGGGGGNGLRGMRERAGLLRGEVTAGPGTDGGYVVRARLPLDPEDPA</sequence>
<dbReference type="Pfam" id="PF02518">
    <property type="entry name" value="HATPase_c"/>
    <property type="match status" value="1"/>
</dbReference>
<evidence type="ECO:0000259" key="12">
    <source>
        <dbReference type="Pfam" id="PF23539"/>
    </source>
</evidence>
<evidence type="ECO:0000256" key="3">
    <source>
        <dbReference type="ARBA" id="ARBA00022553"/>
    </source>
</evidence>
<dbReference type="HOGENOM" id="CLU_000445_20_1_11"/>
<evidence type="ECO:0000259" key="11">
    <source>
        <dbReference type="Pfam" id="PF07730"/>
    </source>
</evidence>
<dbReference type="Gene3D" id="3.30.565.10">
    <property type="entry name" value="Histidine kinase-like ATPase, C-terminal domain"/>
    <property type="match status" value="1"/>
</dbReference>
<accession>C5BWN4</accession>
<dbReference type="EC" id="2.7.13.3" evidence="2"/>
<dbReference type="PANTHER" id="PTHR24421:SF10">
    <property type="entry name" value="NITRATE_NITRITE SENSOR PROTEIN NARQ"/>
    <property type="match status" value="1"/>
</dbReference>
<dbReference type="CDD" id="cd16917">
    <property type="entry name" value="HATPase_UhpB-NarQ-NarX-like"/>
    <property type="match status" value="1"/>
</dbReference>
<evidence type="ECO:0000256" key="4">
    <source>
        <dbReference type="ARBA" id="ARBA00022679"/>
    </source>
</evidence>
<dbReference type="eggNOG" id="COG4585">
    <property type="taxonomic scope" value="Bacteria"/>
</dbReference>
<dbReference type="RefSeq" id="WP_015882940.1">
    <property type="nucleotide sequence ID" value="NC_012669.1"/>
</dbReference>
<evidence type="ECO:0000256" key="8">
    <source>
        <dbReference type="ARBA" id="ARBA00023012"/>
    </source>
</evidence>
<keyword evidence="9" id="KW-1133">Transmembrane helix</keyword>
<feature type="domain" description="Histidine kinase/HSP90-like ATPase" evidence="10">
    <location>
        <begin position="339"/>
        <end position="427"/>
    </location>
</feature>
<keyword evidence="4" id="KW-0808">Transferase</keyword>
<dbReference type="Proteomes" id="UP000007962">
    <property type="component" value="Chromosome"/>
</dbReference>
<dbReference type="PANTHER" id="PTHR24421">
    <property type="entry name" value="NITRATE/NITRITE SENSOR PROTEIN NARX-RELATED"/>
    <property type="match status" value="1"/>
</dbReference>
<dbReference type="EMBL" id="CP001618">
    <property type="protein sequence ID" value="ACQ80700.1"/>
    <property type="molecule type" value="Genomic_DNA"/>
</dbReference>
<dbReference type="Gene3D" id="1.20.5.1930">
    <property type="match status" value="1"/>
</dbReference>
<proteinExistence type="predicted"/>
<dbReference type="AlphaFoldDB" id="C5BWN4"/>
<keyword evidence="6 13" id="KW-0418">Kinase</keyword>
<dbReference type="SUPFAM" id="SSF55874">
    <property type="entry name" value="ATPase domain of HSP90 chaperone/DNA topoisomerase II/histidine kinase"/>
    <property type="match status" value="1"/>
</dbReference>
<dbReference type="Pfam" id="PF07730">
    <property type="entry name" value="HisKA_3"/>
    <property type="match status" value="1"/>
</dbReference>
<feature type="transmembrane region" description="Helical" evidence="9">
    <location>
        <begin position="20"/>
        <end position="38"/>
    </location>
</feature>
<dbReference type="KEGG" id="bcv:Bcav_2450"/>
<dbReference type="Pfam" id="PF23539">
    <property type="entry name" value="DUF7134"/>
    <property type="match status" value="1"/>
</dbReference>
<dbReference type="STRING" id="471853.Bcav_2450"/>
<keyword evidence="8" id="KW-0902">Two-component regulatory system</keyword>
<dbReference type="GO" id="GO:0000155">
    <property type="term" value="F:phosphorelay sensor kinase activity"/>
    <property type="evidence" value="ECO:0007669"/>
    <property type="project" value="InterPro"/>
</dbReference>
<feature type="transmembrane region" description="Helical" evidence="9">
    <location>
        <begin position="71"/>
        <end position="92"/>
    </location>
</feature>
<keyword evidence="7" id="KW-0067">ATP-binding</keyword>
<gene>
    <name evidence="13" type="ordered locus">Bcav_2450</name>
</gene>
<feature type="domain" description="Signal transduction histidine kinase subgroup 3 dimerisation and phosphoacceptor" evidence="11">
    <location>
        <begin position="227"/>
        <end position="288"/>
    </location>
</feature>
<protein>
    <recommendedName>
        <fullName evidence="2">histidine kinase</fullName>
        <ecNumber evidence="2">2.7.13.3</ecNumber>
    </recommendedName>
</protein>
<keyword evidence="3" id="KW-0597">Phosphoprotein</keyword>
<evidence type="ECO:0000256" key="1">
    <source>
        <dbReference type="ARBA" id="ARBA00000085"/>
    </source>
</evidence>
<feature type="transmembrane region" description="Helical" evidence="9">
    <location>
        <begin position="45"/>
        <end position="65"/>
    </location>
</feature>
<organism evidence="13 14">
    <name type="scientific">Beutenbergia cavernae (strain ATCC BAA-8 / DSM 12333 / CCUG 43141 / JCM 11478 / NBRC 16432 / NCIMB 13614 / HKI 0122)</name>
    <dbReference type="NCBI Taxonomy" id="471853"/>
    <lineage>
        <taxon>Bacteria</taxon>
        <taxon>Bacillati</taxon>
        <taxon>Actinomycetota</taxon>
        <taxon>Actinomycetes</taxon>
        <taxon>Micrococcales</taxon>
        <taxon>Beutenbergiaceae</taxon>
        <taxon>Beutenbergia</taxon>
    </lineage>
</organism>
<dbReference type="InterPro" id="IPR050482">
    <property type="entry name" value="Sensor_HK_TwoCompSys"/>
</dbReference>
<evidence type="ECO:0000256" key="7">
    <source>
        <dbReference type="ARBA" id="ARBA00022840"/>
    </source>
</evidence>
<keyword evidence="9" id="KW-0472">Membrane</keyword>
<dbReference type="InterPro" id="IPR003594">
    <property type="entry name" value="HATPase_dom"/>
</dbReference>
<keyword evidence="5" id="KW-0547">Nucleotide-binding</keyword>
<dbReference type="InterPro" id="IPR036890">
    <property type="entry name" value="HATPase_C_sf"/>
</dbReference>
<feature type="domain" description="DUF7134" evidence="12">
    <location>
        <begin position="7"/>
        <end position="128"/>
    </location>
</feature>
<dbReference type="InterPro" id="IPR011712">
    <property type="entry name" value="Sig_transdc_His_kin_sub3_dim/P"/>
</dbReference>